<organism evidence="3 4">
    <name type="scientific">Aquilegia coerulea</name>
    <name type="common">Rocky mountain columbine</name>
    <dbReference type="NCBI Taxonomy" id="218851"/>
    <lineage>
        <taxon>Eukaryota</taxon>
        <taxon>Viridiplantae</taxon>
        <taxon>Streptophyta</taxon>
        <taxon>Embryophyta</taxon>
        <taxon>Tracheophyta</taxon>
        <taxon>Spermatophyta</taxon>
        <taxon>Magnoliopsida</taxon>
        <taxon>Ranunculales</taxon>
        <taxon>Ranunculaceae</taxon>
        <taxon>Thalictroideae</taxon>
        <taxon>Aquilegia</taxon>
    </lineage>
</organism>
<dbReference type="PANTHER" id="PTHR35502:SF2">
    <property type="entry name" value="PROTEIN MICROTUBULE BINDING PROTEIN 2C"/>
    <property type="match status" value="1"/>
</dbReference>
<proteinExistence type="predicted"/>
<dbReference type="AlphaFoldDB" id="A0A2G5F5H5"/>
<dbReference type="EMBL" id="KZ305019">
    <property type="protein sequence ID" value="PIA63265.1"/>
    <property type="molecule type" value="Genomic_DNA"/>
</dbReference>
<sequence length="358" mass="40647">MYEQQNFFDLQENESFNDPKSWLSGAEEEEHFSSKSSQQPFSSSYSNVNNGSSNFDKVLYKNLVEMVPLVESLMDRKANTSFTRRASVIYTKTPAVNKNSELKGRKTSQSIPAKKRGDYGENGTSKKYSTDEYSILTPRTSAGEPLLMLREQVESLQKKLLEKDELLKSTENTMGHMTSLQVKLDELNCRVAEKDALIRSVHLQLSDAKVKLADKQAALEKLQWEASISNRKAEQLLEDLQSMQEEVSIFMSLLEGLSMSECSPHSVDYDASPYDLDQLSYIDDTNEVEMQQMEEAREAYMLALASAKESQDEESLEIAVKARLRLQALVFKPKSENLYDVTHNNEIYEASPAEMAVY</sequence>
<name>A0A2G5F5H5_AQUCA</name>
<evidence type="ECO:0000313" key="4">
    <source>
        <dbReference type="Proteomes" id="UP000230069"/>
    </source>
</evidence>
<feature type="region of interest" description="Disordered" evidence="2">
    <location>
        <begin position="99"/>
        <end position="132"/>
    </location>
</feature>
<dbReference type="Proteomes" id="UP000230069">
    <property type="component" value="Unassembled WGS sequence"/>
</dbReference>
<dbReference type="FunCoup" id="A0A2G5F5H5">
    <property type="interactions" value="2743"/>
</dbReference>
<reference evidence="3 4" key="1">
    <citation type="submission" date="2017-09" db="EMBL/GenBank/DDBJ databases">
        <title>WGS assembly of Aquilegia coerulea Goldsmith.</title>
        <authorList>
            <person name="Hodges S."/>
            <person name="Kramer E."/>
            <person name="Nordborg M."/>
            <person name="Tomkins J."/>
            <person name="Borevitz J."/>
            <person name="Derieg N."/>
            <person name="Yan J."/>
            <person name="Mihaltcheva S."/>
            <person name="Hayes R.D."/>
            <person name="Rokhsar D."/>
        </authorList>
    </citation>
    <scope>NUCLEOTIDE SEQUENCE [LARGE SCALE GENOMIC DNA]</scope>
    <source>
        <strain evidence="4">cv. Goldsmith</strain>
    </source>
</reference>
<keyword evidence="1" id="KW-0175">Coiled coil</keyword>
<dbReference type="PANTHER" id="PTHR35502">
    <property type="entry name" value="PROTEIN MICROTUBULE BINDING PROTEIN 2C"/>
    <property type="match status" value="1"/>
</dbReference>
<evidence type="ECO:0000256" key="1">
    <source>
        <dbReference type="SAM" id="Coils"/>
    </source>
</evidence>
<accession>A0A2G5F5H5</accession>
<feature type="coiled-coil region" evidence="1">
    <location>
        <begin position="205"/>
        <end position="246"/>
    </location>
</feature>
<dbReference type="STRING" id="218851.A0A2G5F5H5"/>
<dbReference type="GO" id="GO:0010497">
    <property type="term" value="P:plasmodesmata-mediated intercellular transport"/>
    <property type="evidence" value="ECO:0007669"/>
    <property type="project" value="InterPro"/>
</dbReference>
<dbReference type="InterPro" id="IPR040289">
    <property type="entry name" value="MBP2C"/>
</dbReference>
<evidence type="ECO:0000256" key="2">
    <source>
        <dbReference type="SAM" id="MobiDB-lite"/>
    </source>
</evidence>
<feature type="coiled-coil region" evidence="1">
    <location>
        <begin position="146"/>
        <end position="173"/>
    </location>
</feature>
<dbReference type="OrthoDB" id="1915670at2759"/>
<feature type="compositionally biased region" description="Low complexity" evidence="2">
    <location>
        <begin position="34"/>
        <end position="46"/>
    </location>
</feature>
<gene>
    <name evidence="3" type="ORF">AQUCO_00200945v1</name>
</gene>
<evidence type="ECO:0000313" key="3">
    <source>
        <dbReference type="EMBL" id="PIA63265.1"/>
    </source>
</evidence>
<dbReference type="GO" id="GO:0008017">
    <property type="term" value="F:microtubule binding"/>
    <property type="evidence" value="ECO:0007669"/>
    <property type="project" value="InterPro"/>
</dbReference>
<keyword evidence="4" id="KW-1185">Reference proteome</keyword>
<protein>
    <submittedName>
        <fullName evidence="3">Uncharacterized protein</fullName>
    </submittedName>
</protein>
<feature type="region of interest" description="Disordered" evidence="2">
    <location>
        <begin position="15"/>
        <end position="46"/>
    </location>
</feature>
<dbReference type="InParanoid" id="A0A2G5F5H5"/>